<dbReference type="InterPro" id="IPR050128">
    <property type="entry name" value="Sulfate_adenylyltrnsfr_sub2"/>
</dbReference>
<dbReference type="PROSITE" id="PS50206">
    <property type="entry name" value="RHODANESE_3"/>
    <property type="match status" value="1"/>
</dbReference>
<dbReference type="InterPro" id="IPR036873">
    <property type="entry name" value="Rhodanese-like_dom_sf"/>
</dbReference>
<dbReference type="EMBL" id="JANURM010000015">
    <property type="protein sequence ID" value="MDL0089572.1"/>
    <property type="molecule type" value="Genomic_DNA"/>
</dbReference>
<dbReference type="InterPro" id="IPR002500">
    <property type="entry name" value="PAPS_reduct_dom"/>
</dbReference>
<dbReference type="RefSeq" id="WP_284938263.1">
    <property type="nucleotide sequence ID" value="NZ_JANURM010000015.1"/>
</dbReference>
<name>A0ABT7HRM8_9BACT</name>
<dbReference type="Pfam" id="PF01507">
    <property type="entry name" value="PAPS_reduct"/>
    <property type="match status" value="1"/>
</dbReference>
<comment type="caution">
    <text evidence="2">The sequence shown here is derived from an EMBL/GenBank/DDBJ whole genome shotgun (WGS) entry which is preliminary data.</text>
</comment>
<dbReference type="Gene3D" id="3.40.250.10">
    <property type="entry name" value="Rhodanese-like domain"/>
    <property type="match status" value="1"/>
</dbReference>
<dbReference type="SUPFAM" id="SSF52402">
    <property type="entry name" value="Adenine nucleotide alpha hydrolases-like"/>
    <property type="match status" value="1"/>
</dbReference>
<sequence length="331" mass="37874">MPKQDIFRNANALNHESVSDSSLAVNSLKNTNAVIIDIRSRAAYLANHIANSVNLTTKDEIENFIKQNPKSEYILCCSSSKRAENFAKEIANPRVKFYLGTILDAKDSGAQFLSSDDRFINLLNQTRAEILDKYKRYKRAWIVTFSGGKDSTCVLQLMYEMILKMPKDELNPTYAILSDTLVEAPNVKKYFENLVNAINLDAKNRNLPFEILIAKPSSNDEFWVNLIGKGYPSPTRTFRWCTERLKINPMKSIVKEITNKHGSAIMTLGVRKSESQNRKQSIEKRTLSEDGFNKHDDYENVLIYSPIKEWLTDDVWSYLTTHTPPLGHKPR</sequence>
<dbReference type="Pfam" id="PF00581">
    <property type="entry name" value="Rhodanese"/>
    <property type="match status" value="1"/>
</dbReference>
<evidence type="ECO:0000313" key="3">
    <source>
        <dbReference type="Proteomes" id="UP001173801"/>
    </source>
</evidence>
<dbReference type="InterPro" id="IPR014729">
    <property type="entry name" value="Rossmann-like_a/b/a_fold"/>
</dbReference>
<evidence type="ECO:0000313" key="2">
    <source>
        <dbReference type="EMBL" id="MDL0089572.1"/>
    </source>
</evidence>
<dbReference type="PANTHER" id="PTHR43196:SF2">
    <property type="entry name" value="PHOSPHOADENOSINE PHOSPHOSULFATE REDUCTASE"/>
    <property type="match status" value="1"/>
</dbReference>
<accession>A0ABT7HRM8</accession>
<dbReference type="InterPro" id="IPR001763">
    <property type="entry name" value="Rhodanese-like_dom"/>
</dbReference>
<feature type="domain" description="Rhodanese" evidence="1">
    <location>
        <begin position="29"/>
        <end position="88"/>
    </location>
</feature>
<dbReference type="PANTHER" id="PTHR43196">
    <property type="entry name" value="SULFATE ADENYLYLTRANSFERASE SUBUNIT 2"/>
    <property type="match status" value="1"/>
</dbReference>
<dbReference type="Proteomes" id="UP001173801">
    <property type="component" value="Unassembled WGS sequence"/>
</dbReference>
<keyword evidence="3" id="KW-1185">Reference proteome</keyword>
<dbReference type="CDD" id="cd00158">
    <property type="entry name" value="RHOD"/>
    <property type="match status" value="1"/>
</dbReference>
<dbReference type="SMART" id="SM00450">
    <property type="entry name" value="RHOD"/>
    <property type="match status" value="1"/>
</dbReference>
<proteinExistence type="predicted"/>
<dbReference type="SUPFAM" id="SSF52821">
    <property type="entry name" value="Rhodanese/Cell cycle control phosphatase"/>
    <property type="match status" value="1"/>
</dbReference>
<organism evidence="2 3">
    <name type="scientific">Campylobacter gastrosuis</name>
    <dbReference type="NCBI Taxonomy" id="2974576"/>
    <lineage>
        <taxon>Bacteria</taxon>
        <taxon>Pseudomonadati</taxon>
        <taxon>Campylobacterota</taxon>
        <taxon>Epsilonproteobacteria</taxon>
        <taxon>Campylobacterales</taxon>
        <taxon>Campylobacteraceae</taxon>
        <taxon>Campylobacter</taxon>
    </lineage>
</organism>
<evidence type="ECO:0000259" key="1">
    <source>
        <dbReference type="PROSITE" id="PS50206"/>
    </source>
</evidence>
<reference evidence="2" key="2">
    <citation type="journal article" date="2023" name="Microorganisms">
        <title>Isolation and Genomic Characteristics of Cat-Borne Campylobacter felis sp. nov. and Sheep-Borne Campylobacter ovis sp. nov.</title>
        <authorList>
            <person name="Wang H."/>
            <person name="Li Y."/>
            <person name="Gu Y."/>
            <person name="Zhou G."/>
            <person name="Chen X."/>
            <person name="Zhang X."/>
            <person name="Shao Z."/>
            <person name="Zhang J."/>
            <person name="Zhang M."/>
        </authorList>
    </citation>
    <scope>NUCLEOTIDE SEQUENCE</scope>
    <source>
        <strain evidence="2">PS10</strain>
    </source>
</reference>
<dbReference type="Gene3D" id="3.40.50.620">
    <property type="entry name" value="HUPs"/>
    <property type="match status" value="1"/>
</dbReference>
<reference evidence="2" key="1">
    <citation type="submission" date="2022-08" db="EMBL/GenBank/DDBJ databases">
        <authorList>
            <person name="Wang H."/>
        </authorList>
    </citation>
    <scope>NUCLEOTIDE SEQUENCE</scope>
    <source>
        <strain evidence="2">PS10</strain>
    </source>
</reference>
<gene>
    <name evidence="2" type="ORF">NYG85_09405</name>
</gene>
<protein>
    <submittedName>
        <fullName evidence="2">Phosphoadenosine phosphosulfate reductase family protein</fullName>
    </submittedName>
</protein>